<feature type="domain" description="DUF985" evidence="1">
    <location>
        <begin position="6"/>
        <end position="138"/>
    </location>
</feature>
<dbReference type="EMBL" id="AEUX02000005">
    <property type="protein sequence ID" value="EHI70045.1"/>
    <property type="molecule type" value="Genomic_DNA"/>
</dbReference>
<name>G5K243_9STRE</name>
<sequence>MFQTKEEWIRQLDLEPHLEGGYFKQTEESQEMIGEADKQRSLYTSIYFLLDEENPSHFHRLTADEIWYFHAGQPLTVHMIKPDGSYEAVDLGLDLEKGQVLHYCVPKGTVFGSSVESDYALVSCMVAPGFEFTDFELFKRKDLLEDYPQHQAIIEKLTRD</sequence>
<dbReference type="Gene3D" id="2.60.120.10">
    <property type="entry name" value="Jelly Rolls"/>
    <property type="match status" value="1"/>
</dbReference>
<dbReference type="InterPro" id="IPR011051">
    <property type="entry name" value="RmlC_Cupin_sf"/>
</dbReference>
<dbReference type="eggNOG" id="COG3542">
    <property type="taxonomic scope" value="Bacteria"/>
</dbReference>
<dbReference type="InterPro" id="IPR009327">
    <property type="entry name" value="Cupin_DUF985"/>
</dbReference>
<dbReference type="Proteomes" id="UP000003330">
    <property type="component" value="Unassembled WGS sequence"/>
</dbReference>
<evidence type="ECO:0000313" key="3">
    <source>
        <dbReference type="Proteomes" id="UP000003330"/>
    </source>
</evidence>
<accession>G5K243</accession>
<protein>
    <submittedName>
        <fullName evidence="2">Cupin family protein</fullName>
    </submittedName>
</protein>
<dbReference type="SUPFAM" id="SSF51182">
    <property type="entry name" value="RmlC-like cupins"/>
    <property type="match status" value="1"/>
</dbReference>
<comment type="caution">
    <text evidence="2">The sequence shown here is derived from an EMBL/GenBank/DDBJ whole genome shotgun (WGS) entry which is preliminary data.</text>
</comment>
<evidence type="ECO:0000313" key="2">
    <source>
        <dbReference type="EMBL" id="EHI70045.1"/>
    </source>
</evidence>
<dbReference type="InterPro" id="IPR039935">
    <property type="entry name" value="YML079W-like"/>
</dbReference>
<dbReference type="Pfam" id="PF06172">
    <property type="entry name" value="Cupin_5"/>
    <property type="match status" value="1"/>
</dbReference>
<keyword evidence="3" id="KW-1185">Reference proteome</keyword>
<proteinExistence type="predicted"/>
<organism evidence="2 3">
    <name type="scientific">Streptococcus ictaluri 707-05</name>
    <dbReference type="NCBI Taxonomy" id="764299"/>
    <lineage>
        <taxon>Bacteria</taxon>
        <taxon>Bacillati</taxon>
        <taxon>Bacillota</taxon>
        <taxon>Bacilli</taxon>
        <taxon>Lactobacillales</taxon>
        <taxon>Streptococcaceae</taxon>
        <taxon>Streptococcus</taxon>
    </lineage>
</organism>
<dbReference type="AlphaFoldDB" id="G5K243"/>
<dbReference type="InterPro" id="IPR014710">
    <property type="entry name" value="RmlC-like_jellyroll"/>
</dbReference>
<dbReference type="PANTHER" id="PTHR33387">
    <property type="entry name" value="RMLC-LIKE JELLY ROLL FOLD PROTEIN"/>
    <property type="match status" value="1"/>
</dbReference>
<dbReference type="RefSeq" id="WP_008088181.1">
    <property type="nucleotide sequence ID" value="NZ_AEUX02000005.1"/>
</dbReference>
<dbReference type="STRING" id="764299.STRIC_2451"/>
<dbReference type="PANTHER" id="PTHR33387:SF3">
    <property type="entry name" value="DUF985 DOMAIN-CONTAINING PROTEIN"/>
    <property type="match status" value="1"/>
</dbReference>
<evidence type="ECO:0000259" key="1">
    <source>
        <dbReference type="Pfam" id="PF06172"/>
    </source>
</evidence>
<gene>
    <name evidence="2" type="ORF">STRIC_2451</name>
</gene>
<dbReference type="CDD" id="cd06121">
    <property type="entry name" value="cupin_YML079wp"/>
    <property type="match status" value="1"/>
</dbReference>
<dbReference type="OrthoDB" id="9798288at2"/>
<reference evidence="2 3" key="1">
    <citation type="journal article" date="2014" name="Int. J. Syst. Evol. Microbiol.">
        <title>Phylogenomics and the dynamic genome evolution of the genus Streptococcus.</title>
        <authorList>
            <consortium name="The Broad Institute Genome Sequencing Platform"/>
            <person name="Richards V.P."/>
            <person name="Palmer S.R."/>
            <person name="Pavinski Bitar P.D."/>
            <person name="Qin X."/>
            <person name="Weinstock G.M."/>
            <person name="Highlander S.K."/>
            <person name="Town C.D."/>
            <person name="Burne R.A."/>
            <person name="Stanhope M.J."/>
        </authorList>
    </citation>
    <scope>NUCLEOTIDE SEQUENCE [LARGE SCALE GENOMIC DNA]</scope>
    <source>
        <strain evidence="2 3">707-05</strain>
    </source>
</reference>